<dbReference type="AlphaFoldDB" id="A0A4S5EUJ2"/>
<organism evidence="2 3">
    <name type="scientific">Candidatus Frankia alpina</name>
    <dbReference type="NCBI Taxonomy" id="2699483"/>
    <lineage>
        <taxon>Bacteria</taxon>
        <taxon>Bacillati</taxon>
        <taxon>Actinomycetota</taxon>
        <taxon>Actinomycetes</taxon>
        <taxon>Frankiales</taxon>
        <taxon>Frankiaceae</taxon>
        <taxon>Frankia</taxon>
    </lineage>
</organism>
<dbReference type="RefSeq" id="WP_136446461.1">
    <property type="nucleotide sequence ID" value="NZ_SSXH01000008.1"/>
</dbReference>
<sequence length="256" mass="27181">MSRSEVLLGTKIAVASILTSPPAGIAIAAATRNRVPNHGLRFDVSDRAFSPRARAALFWRLYERAEIRMIRRYLGTSTTVVELGASLGVTSAHIASRLARGSRLVCVEANPHLADGLGRRLIPYTSHVAVEVENLAISGEVGPVGLALIQTNLDSRLQDDASARSVTVSGTTLRTLLSDKLIGEFDLVCDIEGAEASFLLGDPGALDGCRRAVFELHDTTFAGRAVTAAELLDAACGLGFRVIERHGVVAALARDL</sequence>
<dbReference type="InterPro" id="IPR029063">
    <property type="entry name" value="SAM-dependent_MTases_sf"/>
</dbReference>
<dbReference type="Pfam" id="PF05050">
    <property type="entry name" value="Methyltransf_21"/>
    <property type="match status" value="1"/>
</dbReference>
<dbReference type="SUPFAM" id="SSF53335">
    <property type="entry name" value="S-adenosyl-L-methionine-dependent methyltransferases"/>
    <property type="match status" value="1"/>
</dbReference>
<dbReference type="Proteomes" id="UP000305282">
    <property type="component" value="Unassembled WGS sequence"/>
</dbReference>
<keyword evidence="3" id="KW-1185">Reference proteome</keyword>
<reference evidence="2 3" key="1">
    <citation type="submission" date="2019-04" db="EMBL/GenBank/DDBJ databases">
        <title>Draft genome sequences for three unisolated Alnus-infective Frankia Sp+ strains, AgTrS, AiOr and AvVan, the first sequenced Frankia strains able to sporulate in-planta.</title>
        <authorList>
            <person name="Bethencourt L."/>
            <person name="Vautrin F."/>
            <person name="Taib N."/>
            <person name="Dubost A."/>
            <person name="Castro-Garcia L."/>
            <person name="Imbaud O."/>
            <person name="Abrouk D."/>
            <person name="Fournier P."/>
            <person name="Briolay J."/>
            <person name="Nguyen A."/>
            <person name="Normand P."/>
            <person name="Fernandez M.P."/>
            <person name="Brochier-Armanet C."/>
            <person name="Herrera-Belaroussi A."/>
        </authorList>
    </citation>
    <scope>NUCLEOTIDE SEQUENCE [LARGE SCALE GENOMIC DNA]</scope>
    <source>
        <strain evidence="2 3">AvVan</strain>
    </source>
</reference>
<gene>
    <name evidence="2" type="ORF">E7Y31_00890</name>
</gene>
<dbReference type="NCBIfam" id="TIGR01444">
    <property type="entry name" value="fkbM_fam"/>
    <property type="match status" value="1"/>
</dbReference>
<comment type="caution">
    <text evidence="2">The sequence shown here is derived from an EMBL/GenBank/DDBJ whole genome shotgun (WGS) entry which is preliminary data.</text>
</comment>
<feature type="domain" description="Methyltransferase FkbM" evidence="1">
    <location>
        <begin position="93"/>
        <end position="241"/>
    </location>
</feature>
<proteinExistence type="predicted"/>
<dbReference type="GO" id="GO:0032259">
    <property type="term" value="P:methylation"/>
    <property type="evidence" value="ECO:0007669"/>
    <property type="project" value="UniProtKB-KW"/>
</dbReference>
<keyword evidence="2" id="KW-0808">Transferase</keyword>
<dbReference type="Gene3D" id="3.40.50.150">
    <property type="entry name" value="Vaccinia Virus protein VP39"/>
    <property type="match status" value="1"/>
</dbReference>
<evidence type="ECO:0000313" key="3">
    <source>
        <dbReference type="Proteomes" id="UP000305282"/>
    </source>
</evidence>
<dbReference type="InterPro" id="IPR006342">
    <property type="entry name" value="FkbM_mtfrase"/>
</dbReference>
<keyword evidence="2" id="KW-0489">Methyltransferase</keyword>
<evidence type="ECO:0000259" key="1">
    <source>
        <dbReference type="Pfam" id="PF05050"/>
    </source>
</evidence>
<dbReference type="EMBL" id="SSXH01000008">
    <property type="protein sequence ID" value="THJ76227.1"/>
    <property type="molecule type" value="Genomic_DNA"/>
</dbReference>
<protein>
    <submittedName>
        <fullName evidence="2">FkbM family methyltransferase</fullName>
    </submittedName>
</protein>
<dbReference type="OrthoDB" id="3217282at2"/>
<name>A0A4S5EUJ2_9ACTN</name>
<accession>A0A4S5EUJ2</accession>
<dbReference type="GO" id="GO:0008168">
    <property type="term" value="F:methyltransferase activity"/>
    <property type="evidence" value="ECO:0007669"/>
    <property type="project" value="UniProtKB-KW"/>
</dbReference>
<evidence type="ECO:0000313" key="2">
    <source>
        <dbReference type="EMBL" id="THJ76227.1"/>
    </source>
</evidence>